<dbReference type="EMBL" id="PSQE01000004">
    <property type="protein sequence ID" value="RHN64128.1"/>
    <property type="molecule type" value="Genomic_DNA"/>
</dbReference>
<protein>
    <submittedName>
        <fullName evidence="8">Uncharacterized protein</fullName>
    </submittedName>
</protein>
<reference evidence="8" key="1">
    <citation type="journal article" date="2018" name="Nat. Plants">
        <title>Whole-genome landscape of Medicago truncatula symbiotic genes.</title>
        <authorList>
            <person name="Pecrix Y."/>
            <person name="Gamas P."/>
            <person name="Carrere S."/>
        </authorList>
    </citation>
    <scope>NUCLEOTIDE SEQUENCE</scope>
    <source>
        <tissue evidence="8">Leaves</tissue>
    </source>
</reference>
<evidence type="ECO:0000256" key="3">
    <source>
        <dbReference type="ARBA" id="ARBA00022475"/>
    </source>
</evidence>
<dbReference type="PANTHER" id="PTHR47855:SF4">
    <property type="entry name" value="DVL FAMILY PROTEIN"/>
    <property type="match status" value="1"/>
</dbReference>
<dbReference type="Proteomes" id="UP000265566">
    <property type="component" value="Chromosome 4"/>
</dbReference>
<dbReference type="PANTHER" id="PTHR47855">
    <property type="entry name" value="OS01G0525701 PROTEIN"/>
    <property type="match status" value="1"/>
</dbReference>
<evidence type="ECO:0000256" key="4">
    <source>
        <dbReference type="ARBA" id="ARBA00022692"/>
    </source>
</evidence>
<dbReference type="InterPro" id="IPR052153">
    <property type="entry name" value="DVL/RTFL_small_peptides"/>
</dbReference>
<comment type="similarity">
    <text evidence="7">Belongs to the DVL/RTFL small polypeptides family.</text>
</comment>
<dbReference type="Gramene" id="rna26914">
    <property type="protein sequence ID" value="RHN64128.1"/>
    <property type="gene ID" value="gene26914"/>
</dbReference>
<evidence type="ECO:0000256" key="7">
    <source>
        <dbReference type="ARBA" id="ARBA00024340"/>
    </source>
</evidence>
<dbReference type="GO" id="GO:0008285">
    <property type="term" value="P:negative regulation of cell population proliferation"/>
    <property type="evidence" value="ECO:0007669"/>
    <property type="project" value="InterPro"/>
</dbReference>
<dbReference type="InterPro" id="IPR012552">
    <property type="entry name" value="DVL"/>
</dbReference>
<dbReference type="GO" id="GO:0005886">
    <property type="term" value="C:plasma membrane"/>
    <property type="evidence" value="ECO:0007669"/>
    <property type="project" value="UniProtKB-SubCell"/>
</dbReference>
<dbReference type="AlphaFoldDB" id="A0A396IH46"/>
<evidence type="ECO:0000256" key="2">
    <source>
        <dbReference type="ARBA" id="ARBA00022473"/>
    </source>
</evidence>
<dbReference type="GO" id="GO:0048367">
    <property type="term" value="P:shoot system development"/>
    <property type="evidence" value="ECO:0007669"/>
    <property type="project" value="UniProtKB-ARBA"/>
</dbReference>
<proteinExistence type="inferred from homology"/>
<evidence type="ECO:0000256" key="6">
    <source>
        <dbReference type="ARBA" id="ARBA00023136"/>
    </source>
</evidence>
<evidence type="ECO:0000256" key="1">
    <source>
        <dbReference type="ARBA" id="ARBA00004162"/>
    </source>
</evidence>
<name>A0A396IH46_MEDTR</name>
<accession>A0A396IH46</accession>
<comment type="subcellular location">
    <subcellularLocation>
        <location evidence="1">Cell membrane</location>
        <topology evidence="1">Single-pass membrane protein</topology>
    </subcellularLocation>
</comment>
<organism evidence="8">
    <name type="scientific">Medicago truncatula</name>
    <name type="common">Barrel medic</name>
    <name type="synonym">Medicago tribuloides</name>
    <dbReference type="NCBI Taxonomy" id="3880"/>
    <lineage>
        <taxon>Eukaryota</taxon>
        <taxon>Viridiplantae</taxon>
        <taxon>Streptophyta</taxon>
        <taxon>Embryophyta</taxon>
        <taxon>Tracheophyta</taxon>
        <taxon>Spermatophyta</taxon>
        <taxon>Magnoliopsida</taxon>
        <taxon>eudicotyledons</taxon>
        <taxon>Gunneridae</taxon>
        <taxon>Pentapetalae</taxon>
        <taxon>rosids</taxon>
        <taxon>fabids</taxon>
        <taxon>Fabales</taxon>
        <taxon>Fabaceae</taxon>
        <taxon>Papilionoideae</taxon>
        <taxon>50 kb inversion clade</taxon>
        <taxon>NPAAA clade</taxon>
        <taxon>Hologalegina</taxon>
        <taxon>IRL clade</taxon>
        <taxon>Trifolieae</taxon>
        <taxon>Medicago</taxon>
    </lineage>
</organism>
<evidence type="ECO:0000256" key="5">
    <source>
        <dbReference type="ARBA" id="ARBA00022989"/>
    </source>
</evidence>
<evidence type="ECO:0000313" key="8">
    <source>
        <dbReference type="EMBL" id="RHN64128.1"/>
    </source>
</evidence>
<sequence length="42" mass="5494">MRIEKPRLMRRCSRQFREQKTRLYIMWRCTVLLLMWDDKLEY</sequence>
<keyword evidence="5" id="KW-1133">Transmembrane helix</keyword>
<comment type="caution">
    <text evidence="8">The sequence shown here is derived from an EMBL/GenBank/DDBJ whole genome shotgun (WGS) entry which is preliminary data.</text>
</comment>
<keyword evidence="3" id="KW-1003">Cell membrane</keyword>
<keyword evidence="4" id="KW-0812">Transmembrane</keyword>
<gene>
    <name evidence="8" type="ORF">MtrunA17_Chr4g0065761</name>
</gene>
<dbReference type="Pfam" id="PF08137">
    <property type="entry name" value="DVL"/>
    <property type="match status" value="1"/>
</dbReference>
<keyword evidence="2" id="KW-0217">Developmental protein</keyword>
<keyword evidence="6" id="KW-0472">Membrane</keyword>